<feature type="transmembrane region" description="Helical" evidence="1">
    <location>
        <begin position="52"/>
        <end position="73"/>
    </location>
</feature>
<keyword evidence="1" id="KW-0812">Transmembrane</keyword>
<dbReference type="Proteomes" id="UP000198984">
    <property type="component" value="Unassembled WGS sequence"/>
</dbReference>
<dbReference type="STRING" id="573321.SAMN04488505_111156"/>
<keyword evidence="1" id="KW-1133">Transmembrane helix</keyword>
<accession>A0A1H8HU17</accession>
<feature type="transmembrane region" description="Helical" evidence="1">
    <location>
        <begin position="12"/>
        <end position="32"/>
    </location>
</feature>
<dbReference type="AlphaFoldDB" id="A0A1H8HU17"/>
<evidence type="ECO:0008006" key="4">
    <source>
        <dbReference type="Google" id="ProtNLM"/>
    </source>
</evidence>
<keyword evidence="3" id="KW-1185">Reference proteome</keyword>
<evidence type="ECO:0000256" key="1">
    <source>
        <dbReference type="SAM" id="Phobius"/>
    </source>
</evidence>
<reference evidence="2 3" key="1">
    <citation type="submission" date="2016-10" db="EMBL/GenBank/DDBJ databases">
        <authorList>
            <person name="de Groot N.N."/>
        </authorList>
    </citation>
    <scope>NUCLEOTIDE SEQUENCE [LARGE SCALE GENOMIC DNA]</scope>
    <source>
        <strain evidence="2 3">DSM 21039</strain>
    </source>
</reference>
<evidence type="ECO:0000313" key="3">
    <source>
        <dbReference type="Proteomes" id="UP000198984"/>
    </source>
</evidence>
<name>A0A1H8HU17_9BACT</name>
<dbReference type="RefSeq" id="WP_089920277.1">
    <property type="nucleotide sequence ID" value="NZ_FOBB01000011.1"/>
</dbReference>
<proteinExistence type="predicted"/>
<organism evidence="2 3">
    <name type="scientific">Chitinophaga rupis</name>
    <dbReference type="NCBI Taxonomy" id="573321"/>
    <lineage>
        <taxon>Bacteria</taxon>
        <taxon>Pseudomonadati</taxon>
        <taxon>Bacteroidota</taxon>
        <taxon>Chitinophagia</taxon>
        <taxon>Chitinophagales</taxon>
        <taxon>Chitinophagaceae</taxon>
        <taxon>Chitinophaga</taxon>
    </lineage>
</organism>
<feature type="transmembrane region" description="Helical" evidence="1">
    <location>
        <begin position="133"/>
        <end position="150"/>
    </location>
</feature>
<keyword evidence="1" id="KW-0472">Membrane</keyword>
<dbReference type="EMBL" id="FOBB01000011">
    <property type="protein sequence ID" value="SEN59416.1"/>
    <property type="molecule type" value="Genomic_DNA"/>
</dbReference>
<sequence length="164" mass="18635">MKHSHVIMLRMLFWALNIVIAGVILLFLYPAFFMFNAHHGNPGSLKMELLMLLLRSVYYGGLIYILVLLNKTIFRVLKGHTYDNLNLHYIRRIGYLLLLTPVPSLLFASLLMAGSGTRAGMGVMMLLDGLLNYWPYCLSGLGVLIVAVIYKKGIVYRQEQELTI</sequence>
<evidence type="ECO:0000313" key="2">
    <source>
        <dbReference type="EMBL" id="SEN59416.1"/>
    </source>
</evidence>
<gene>
    <name evidence="2" type="ORF">SAMN04488505_111156</name>
</gene>
<protein>
    <recommendedName>
        <fullName evidence="4">DUF2975 domain-containing protein</fullName>
    </recommendedName>
</protein>
<feature type="transmembrane region" description="Helical" evidence="1">
    <location>
        <begin position="93"/>
        <end position="113"/>
    </location>
</feature>